<feature type="transmembrane region" description="Helical" evidence="7">
    <location>
        <begin position="121"/>
        <end position="143"/>
    </location>
</feature>
<evidence type="ECO:0000256" key="2">
    <source>
        <dbReference type="ARBA" id="ARBA00022448"/>
    </source>
</evidence>
<keyword evidence="5 7" id="KW-1133">Transmembrane helix</keyword>
<evidence type="ECO:0000259" key="8">
    <source>
        <dbReference type="PROSITE" id="PS50928"/>
    </source>
</evidence>
<comment type="subcellular location">
    <subcellularLocation>
        <location evidence="1 7">Cell membrane</location>
        <topology evidence="1 7">Multi-pass membrane protein</topology>
    </subcellularLocation>
</comment>
<evidence type="ECO:0000313" key="9">
    <source>
        <dbReference type="EMBL" id="MCB7387974.1"/>
    </source>
</evidence>
<dbReference type="InterPro" id="IPR035906">
    <property type="entry name" value="MetI-like_sf"/>
</dbReference>
<protein>
    <submittedName>
        <fullName evidence="9">ABC transporter permease</fullName>
    </submittedName>
</protein>
<dbReference type="Pfam" id="PF00528">
    <property type="entry name" value="BPD_transp_1"/>
    <property type="match status" value="1"/>
</dbReference>
<feature type="transmembrane region" description="Helical" evidence="7">
    <location>
        <begin position="168"/>
        <end position="188"/>
    </location>
</feature>
<dbReference type="InterPro" id="IPR000515">
    <property type="entry name" value="MetI-like"/>
</dbReference>
<name>A0ABS8DHS9_9FIRM</name>
<accession>A0ABS8DHS9</accession>
<comment type="similarity">
    <text evidence="7">Belongs to the binding-protein-dependent transport system permease family.</text>
</comment>
<dbReference type="PROSITE" id="PS50928">
    <property type="entry name" value="ABC_TM1"/>
    <property type="match status" value="1"/>
</dbReference>
<dbReference type="PANTHER" id="PTHR43163:SF6">
    <property type="entry name" value="DIPEPTIDE TRANSPORT SYSTEM PERMEASE PROTEIN DPPB-RELATED"/>
    <property type="match status" value="1"/>
</dbReference>
<comment type="caution">
    <text evidence="9">The sequence shown here is derived from an EMBL/GenBank/DDBJ whole genome shotgun (WGS) entry which is preliminary data.</text>
</comment>
<evidence type="ECO:0000256" key="7">
    <source>
        <dbReference type="RuleBase" id="RU363032"/>
    </source>
</evidence>
<evidence type="ECO:0000256" key="4">
    <source>
        <dbReference type="ARBA" id="ARBA00022692"/>
    </source>
</evidence>
<feature type="transmembrane region" description="Helical" evidence="7">
    <location>
        <begin position="272"/>
        <end position="298"/>
    </location>
</feature>
<evidence type="ECO:0000313" key="10">
    <source>
        <dbReference type="Proteomes" id="UP001299546"/>
    </source>
</evidence>
<feature type="domain" description="ABC transmembrane type-1" evidence="8">
    <location>
        <begin position="84"/>
        <end position="295"/>
    </location>
</feature>
<keyword evidence="6 7" id="KW-0472">Membrane</keyword>
<organism evidence="9 10">
    <name type="scientific">Bariatricus massiliensis</name>
    <dbReference type="NCBI Taxonomy" id="1745713"/>
    <lineage>
        <taxon>Bacteria</taxon>
        <taxon>Bacillati</taxon>
        <taxon>Bacillota</taxon>
        <taxon>Clostridia</taxon>
        <taxon>Lachnospirales</taxon>
        <taxon>Lachnospiraceae</taxon>
        <taxon>Bariatricus</taxon>
    </lineage>
</organism>
<feature type="transmembrane region" description="Helical" evidence="7">
    <location>
        <begin position="227"/>
        <end position="252"/>
    </location>
</feature>
<keyword evidence="4 7" id="KW-0812">Transmembrane</keyword>
<keyword evidence="3" id="KW-1003">Cell membrane</keyword>
<keyword evidence="2 7" id="KW-0813">Transport</keyword>
<evidence type="ECO:0000256" key="3">
    <source>
        <dbReference type="ARBA" id="ARBA00022475"/>
    </source>
</evidence>
<dbReference type="RefSeq" id="WP_227183621.1">
    <property type="nucleotide sequence ID" value="NZ_JAJCIQ010000008.1"/>
</dbReference>
<proteinExistence type="inferred from homology"/>
<sequence length="309" mass="33577">MIITLFLVFTGTFFALASIPGNALTAKIVKLPKAAQERVIEKYGYDKPVVERYVVTLKNALHGDFGESIVKSGDTVQKILATRLPATIRLNSQQIVLGVLIGIMLGIIAAMKRGGPVDYGILIFCMFVTSVPSLVIALVLQLYCAGDAGIFHLPIIGWPKGVDMWFGGWEYTILPTIAGALFYVAGYARTTKIAMLDSIYQECTTTARAIGMSESKVVLHHVVRNSFIPIITFLPGTIAGVLAGSLFIESVFGIPGVGSYYVRSVTGRDIPMILGMTVFYSTITIVSIFITDILYGIVDPRIKIINKKD</sequence>
<evidence type="ECO:0000256" key="5">
    <source>
        <dbReference type="ARBA" id="ARBA00022989"/>
    </source>
</evidence>
<reference evidence="9 10" key="1">
    <citation type="submission" date="2021-10" db="EMBL/GenBank/DDBJ databases">
        <title>Collection of gut derived symbiotic bacterial strains cultured from healthy donors.</title>
        <authorList>
            <person name="Lin H."/>
            <person name="Littmann E."/>
            <person name="Kohout C."/>
            <person name="Pamer E.G."/>
        </authorList>
    </citation>
    <scope>NUCLEOTIDE SEQUENCE [LARGE SCALE GENOMIC DNA]</scope>
    <source>
        <strain evidence="9 10">DFI.1.165</strain>
    </source>
</reference>
<gene>
    <name evidence="9" type="ORF">LIZ65_11790</name>
</gene>
<feature type="transmembrane region" description="Helical" evidence="7">
    <location>
        <begin position="92"/>
        <end position="109"/>
    </location>
</feature>
<keyword evidence="10" id="KW-1185">Reference proteome</keyword>
<dbReference type="Gene3D" id="1.10.3720.10">
    <property type="entry name" value="MetI-like"/>
    <property type="match status" value="1"/>
</dbReference>
<dbReference type="SUPFAM" id="SSF161098">
    <property type="entry name" value="MetI-like"/>
    <property type="match status" value="1"/>
</dbReference>
<dbReference type="CDD" id="cd06261">
    <property type="entry name" value="TM_PBP2"/>
    <property type="match status" value="1"/>
</dbReference>
<evidence type="ECO:0000256" key="6">
    <source>
        <dbReference type="ARBA" id="ARBA00023136"/>
    </source>
</evidence>
<dbReference type="PANTHER" id="PTHR43163">
    <property type="entry name" value="DIPEPTIDE TRANSPORT SYSTEM PERMEASE PROTEIN DPPB-RELATED"/>
    <property type="match status" value="1"/>
</dbReference>
<evidence type="ECO:0000256" key="1">
    <source>
        <dbReference type="ARBA" id="ARBA00004651"/>
    </source>
</evidence>
<dbReference type="Proteomes" id="UP001299546">
    <property type="component" value="Unassembled WGS sequence"/>
</dbReference>
<dbReference type="EMBL" id="JAJCIS010000007">
    <property type="protein sequence ID" value="MCB7387974.1"/>
    <property type="molecule type" value="Genomic_DNA"/>
</dbReference>